<dbReference type="SUPFAM" id="SSF56112">
    <property type="entry name" value="Protein kinase-like (PK-like)"/>
    <property type="match status" value="1"/>
</dbReference>
<accession>A0ABR3VZ99</accession>
<dbReference type="Pfam" id="PF01636">
    <property type="entry name" value="APH"/>
    <property type="match status" value="1"/>
</dbReference>
<keyword evidence="4" id="KW-1185">Reference proteome</keyword>
<evidence type="ECO:0000313" key="4">
    <source>
        <dbReference type="Proteomes" id="UP001583177"/>
    </source>
</evidence>
<protein>
    <recommendedName>
        <fullName evidence="2">Aminoglycoside phosphotransferase domain-containing protein</fullName>
    </recommendedName>
</protein>
<dbReference type="InterPro" id="IPR011009">
    <property type="entry name" value="Kinase-like_dom_sf"/>
</dbReference>
<evidence type="ECO:0000313" key="3">
    <source>
        <dbReference type="EMBL" id="KAL1848951.1"/>
    </source>
</evidence>
<feature type="region of interest" description="Disordered" evidence="1">
    <location>
        <begin position="62"/>
        <end position="87"/>
    </location>
</feature>
<reference evidence="3 4" key="1">
    <citation type="journal article" date="2024" name="IMA Fungus">
        <title>IMA Genome - F19 : A genome assembly and annotation guide to empower mycologists, including annotated draft genome sequences of Ceratocystis pirilliformis, Diaporthe australafricana, Fusarium ophioides, Paecilomyces lecythidis, and Sporothrix stenoceras.</title>
        <authorList>
            <person name="Aylward J."/>
            <person name="Wilson A.M."/>
            <person name="Visagie C.M."/>
            <person name="Spraker J."/>
            <person name="Barnes I."/>
            <person name="Buitendag C."/>
            <person name="Ceriani C."/>
            <person name="Del Mar Angel L."/>
            <person name="du Plessis D."/>
            <person name="Fuchs T."/>
            <person name="Gasser K."/>
            <person name="Kramer D."/>
            <person name="Li W."/>
            <person name="Munsamy K."/>
            <person name="Piso A."/>
            <person name="Price J.L."/>
            <person name="Sonnekus B."/>
            <person name="Thomas C."/>
            <person name="van der Nest A."/>
            <person name="van Dijk A."/>
            <person name="van Heerden A."/>
            <person name="van Vuuren N."/>
            <person name="Yilmaz N."/>
            <person name="Duong T.A."/>
            <person name="van der Merwe N.A."/>
            <person name="Wingfield M.J."/>
            <person name="Wingfield B.D."/>
        </authorList>
    </citation>
    <scope>NUCLEOTIDE SEQUENCE [LARGE SCALE GENOMIC DNA]</scope>
    <source>
        <strain evidence="3 4">CMW 18300</strain>
    </source>
</reference>
<proteinExistence type="predicted"/>
<organism evidence="3 4">
    <name type="scientific">Diaporthe australafricana</name>
    <dbReference type="NCBI Taxonomy" id="127596"/>
    <lineage>
        <taxon>Eukaryota</taxon>
        <taxon>Fungi</taxon>
        <taxon>Dikarya</taxon>
        <taxon>Ascomycota</taxon>
        <taxon>Pezizomycotina</taxon>
        <taxon>Sordariomycetes</taxon>
        <taxon>Sordariomycetidae</taxon>
        <taxon>Diaporthales</taxon>
        <taxon>Diaporthaceae</taxon>
        <taxon>Diaporthe</taxon>
    </lineage>
</organism>
<feature type="domain" description="Aminoglycoside phosphotransferase" evidence="2">
    <location>
        <begin position="177"/>
        <end position="245"/>
    </location>
</feature>
<sequence>MRLSPERRSLKLRLAGVFSKALRWALLPLALAAVAIVLQHGVLRGDLASVRTGATQALHGLLQPPRSESHDANNNRVSKVGNAPRSSNQSTYAIVGWHPRTFEYDDLAKVSSIQPGRLEVVRHPELGAKPVIVKRAALPGDMKSIARETAFYHLLNGLGVTPLFLGHVTEADRIVGFLAEYVQQQQQQQQQQAEQPPGRATNDGTEACLSALRRMHARGIAHGDAHVGNCLVREDGSAVLVDFELTLETGDEEELARDLWIMSHSRRDGEGV</sequence>
<dbReference type="InterPro" id="IPR002575">
    <property type="entry name" value="Aminoglycoside_PTrfase"/>
</dbReference>
<name>A0ABR3VZ99_9PEZI</name>
<comment type="caution">
    <text evidence="3">The sequence shown here is derived from an EMBL/GenBank/DDBJ whole genome shotgun (WGS) entry which is preliminary data.</text>
</comment>
<dbReference type="EMBL" id="JAWRVE010000208">
    <property type="protein sequence ID" value="KAL1848951.1"/>
    <property type="molecule type" value="Genomic_DNA"/>
</dbReference>
<dbReference type="Proteomes" id="UP001583177">
    <property type="component" value="Unassembled WGS sequence"/>
</dbReference>
<evidence type="ECO:0000256" key="1">
    <source>
        <dbReference type="SAM" id="MobiDB-lite"/>
    </source>
</evidence>
<gene>
    <name evidence="3" type="ORF">Daus18300_013409</name>
</gene>
<dbReference type="Gene3D" id="1.10.510.10">
    <property type="entry name" value="Transferase(Phosphotransferase) domain 1"/>
    <property type="match status" value="1"/>
</dbReference>
<evidence type="ECO:0000259" key="2">
    <source>
        <dbReference type="Pfam" id="PF01636"/>
    </source>
</evidence>